<dbReference type="Proteomes" id="UP000321723">
    <property type="component" value="Unassembled WGS sequence"/>
</dbReference>
<keyword evidence="4" id="KW-1185">Reference proteome</keyword>
<dbReference type="EMBL" id="BJVQ01000029">
    <property type="protein sequence ID" value="GEL47070.1"/>
    <property type="molecule type" value="Genomic_DNA"/>
</dbReference>
<evidence type="ECO:0000313" key="2">
    <source>
        <dbReference type="EMBL" id="GEL47070.1"/>
    </source>
</evidence>
<evidence type="ECO:0000256" key="1">
    <source>
        <dbReference type="SAM" id="MobiDB-lite"/>
    </source>
</evidence>
<accession>A0A511FCT9</accession>
<dbReference type="AlphaFoldDB" id="A0A511FCT9"/>
<protein>
    <recommendedName>
        <fullName evidence="6">Winged helix DNA-binding domain-containing protein</fullName>
    </recommendedName>
</protein>
<name>A0A511FCT9_9CELL</name>
<sequence>MPTKLTPTRAAALREVADGLIVLHWPWTAGAREPRWERRGSAAAAPVKAAPMDWLKSNGLIRVEPKRIGTTTSSVSLTDAGRTALDESRR</sequence>
<evidence type="ECO:0000313" key="4">
    <source>
        <dbReference type="Proteomes" id="UP000321723"/>
    </source>
</evidence>
<evidence type="ECO:0000313" key="3">
    <source>
        <dbReference type="EMBL" id="MBB5474691.1"/>
    </source>
</evidence>
<gene>
    <name evidence="2" type="ORF">CHO01_21860</name>
    <name evidence="3" type="ORF">HNR08_003427</name>
</gene>
<evidence type="ECO:0008006" key="6">
    <source>
        <dbReference type="Google" id="ProtNLM"/>
    </source>
</evidence>
<dbReference type="RefSeq" id="WP_146837851.1">
    <property type="nucleotide sequence ID" value="NZ_BJVQ01000029.1"/>
</dbReference>
<evidence type="ECO:0000313" key="5">
    <source>
        <dbReference type="Proteomes" id="UP000564629"/>
    </source>
</evidence>
<organism evidence="2 4">
    <name type="scientific">Cellulomonas hominis</name>
    <dbReference type="NCBI Taxonomy" id="156981"/>
    <lineage>
        <taxon>Bacteria</taxon>
        <taxon>Bacillati</taxon>
        <taxon>Actinomycetota</taxon>
        <taxon>Actinomycetes</taxon>
        <taxon>Micrococcales</taxon>
        <taxon>Cellulomonadaceae</taxon>
        <taxon>Cellulomonas</taxon>
    </lineage>
</organism>
<reference evidence="2 4" key="1">
    <citation type="submission" date="2019-07" db="EMBL/GenBank/DDBJ databases">
        <title>Whole genome shotgun sequence of Cellulomonas hominis NBRC 16055.</title>
        <authorList>
            <person name="Hosoyama A."/>
            <person name="Uohara A."/>
            <person name="Ohji S."/>
            <person name="Ichikawa N."/>
        </authorList>
    </citation>
    <scope>NUCLEOTIDE SEQUENCE [LARGE SCALE GENOMIC DNA]</scope>
    <source>
        <strain evidence="2 4">NBRC 16055</strain>
    </source>
</reference>
<dbReference type="EMBL" id="JACHDN010000001">
    <property type="protein sequence ID" value="MBB5474691.1"/>
    <property type="molecule type" value="Genomic_DNA"/>
</dbReference>
<feature type="region of interest" description="Disordered" evidence="1">
    <location>
        <begin position="71"/>
        <end position="90"/>
    </location>
</feature>
<comment type="caution">
    <text evidence="2">The sequence shown here is derived from an EMBL/GenBank/DDBJ whole genome shotgun (WGS) entry which is preliminary data.</text>
</comment>
<proteinExistence type="predicted"/>
<reference evidence="3 5" key="2">
    <citation type="submission" date="2020-08" db="EMBL/GenBank/DDBJ databases">
        <title>Sequencing the genomes of 1000 actinobacteria strains.</title>
        <authorList>
            <person name="Klenk H.-P."/>
        </authorList>
    </citation>
    <scope>NUCLEOTIDE SEQUENCE [LARGE SCALE GENOMIC DNA]</scope>
    <source>
        <strain evidence="3 5">DSM 9581</strain>
    </source>
</reference>
<dbReference type="Proteomes" id="UP000564629">
    <property type="component" value="Unassembled WGS sequence"/>
</dbReference>